<accession>A0A7D4PYF5</accession>
<dbReference type="Pfam" id="PF02620">
    <property type="entry name" value="YceD"/>
    <property type="match status" value="1"/>
</dbReference>
<dbReference type="AlphaFoldDB" id="A0A7D4PYF5"/>
<evidence type="ECO:0000313" key="1">
    <source>
        <dbReference type="EMBL" id="QKJ25065.1"/>
    </source>
</evidence>
<name>A0A7D4PYF5_9MICO</name>
<dbReference type="KEGG" id="aqg:HRU87_02370"/>
<dbReference type="RefSeq" id="WP_173493362.1">
    <property type="nucleotide sequence ID" value="NZ_CP054056.1"/>
</dbReference>
<dbReference type="PANTHER" id="PTHR34374">
    <property type="entry name" value="LARGE RIBOSOMAL RNA SUBUNIT ACCUMULATION PROTEIN YCED HOMOLOG 1, CHLOROPLASTIC"/>
    <property type="match status" value="1"/>
</dbReference>
<keyword evidence="2" id="KW-1185">Reference proteome</keyword>
<dbReference type="InterPro" id="IPR003772">
    <property type="entry name" value="YceD"/>
</dbReference>
<reference evidence="1 2" key="1">
    <citation type="submission" date="2020-05" db="EMBL/GenBank/DDBJ databases">
        <title>Aquirufa sp. strain 15G-AUS-rot a new Aquirufa species.</title>
        <authorList>
            <person name="Pitt A."/>
            <person name="Hahn M.W."/>
        </authorList>
    </citation>
    <scope>NUCLEOTIDE SEQUENCE [LARGE SCALE GENOMIC DNA]</scope>
    <source>
        <strain evidence="1 2">15G-AUS-rot</strain>
    </source>
</reference>
<sequence>MSFLVSVHELMKRPGHMKELELEFELAEAIGTEVVAIPAGEEVEISVRLESVHEGILATGEIFSVAHSSCSRCLDEMKLKIEVDFQELFAYSVSSDDELVVSGEHIDLEQVVIDSVVLNLPFQPVCSEDCLGLCAECGLKLNEDPGHQHETAVDPRFSALKDLLSREE</sequence>
<dbReference type="PANTHER" id="PTHR34374:SF1">
    <property type="entry name" value="LARGE RIBOSOMAL RNA SUBUNIT ACCUMULATION PROTEIN YCED HOMOLOG 1, CHLOROPLASTIC"/>
    <property type="match status" value="1"/>
</dbReference>
<protein>
    <submittedName>
        <fullName evidence="1">DUF177 domain-containing protein</fullName>
    </submittedName>
</protein>
<proteinExistence type="predicted"/>
<evidence type="ECO:0000313" key="2">
    <source>
        <dbReference type="Proteomes" id="UP000501003"/>
    </source>
</evidence>
<organism evidence="1 2">
    <name type="scientific">Aquiluna borgnonia</name>
    <dbReference type="NCBI Taxonomy" id="2499157"/>
    <lineage>
        <taxon>Bacteria</taxon>
        <taxon>Bacillati</taxon>
        <taxon>Actinomycetota</taxon>
        <taxon>Actinomycetes</taxon>
        <taxon>Micrococcales</taxon>
        <taxon>Microbacteriaceae</taxon>
        <taxon>Luna cluster</taxon>
        <taxon>Luna-1 subcluster</taxon>
        <taxon>Aquiluna</taxon>
    </lineage>
</organism>
<dbReference type="EMBL" id="CP054056">
    <property type="protein sequence ID" value="QKJ25065.1"/>
    <property type="molecule type" value="Genomic_DNA"/>
</dbReference>
<dbReference type="Proteomes" id="UP000501003">
    <property type="component" value="Chromosome"/>
</dbReference>
<gene>
    <name evidence="1" type="ORF">HRU87_02370</name>
</gene>